<sequence>MAIAACALAAFLTSAAPVAAATAAPRTTVPSGSSAAQAGEVFLCGEVDPDLPNLFKRNCNSGQWGPVSDFTVIDRRNNKYYCQTGWAEGSLWLQGQGCRRS</sequence>
<name>A0ABW2XAF6_9ACTN</name>
<gene>
    <name evidence="2" type="ORF">ACFQ2K_49895</name>
</gene>
<feature type="chain" id="PRO_5045654231" description="Secreted protein" evidence="1">
    <location>
        <begin position="21"/>
        <end position="101"/>
    </location>
</feature>
<accession>A0ABW2XAF6</accession>
<proteinExistence type="predicted"/>
<keyword evidence="1" id="KW-0732">Signal</keyword>
<dbReference type="EMBL" id="JBHTGL010000008">
    <property type="protein sequence ID" value="MFD0629536.1"/>
    <property type="molecule type" value="Genomic_DNA"/>
</dbReference>
<feature type="signal peptide" evidence="1">
    <location>
        <begin position="1"/>
        <end position="20"/>
    </location>
</feature>
<organism evidence="2 3">
    <name type="scientific">Streptomyces sanglieri</name>
    <dbReference type="NCBI Taxonomy" id="193460"/>
    <lineage>
        <taxon>Bacteria</taxon>
        <taxon>Bacillati</taxon>
        <taxon>Actinomycetota</taxon>
        <taxon>Actinomycetes</taxon>
        <taxon>Kitasatosporales</taxon>
        <taxon>Streptomycetaceae</taxon>
        <taxon>Streptomyces</taxon>
    </lineage>
</organism>
<protein>
    <recommendedName>
        <fullName evidence="4">Secreted protein</fullName>
    </recommendedName>
</protein>
<evidence type="ECO:0000313" key="3">
    <source>
        <dbReference type="Proteomes" id="UP001596915"/>
    </source>
</evidence>
<keyword evidence="3" id="KW-1185">Reference proteome</keyword>
<evidence type="ECO:0000313" key="2">
    <source>
        <dbReference type="EMBL" id="MFD0629536.1"/>
    </source>
</evidence>
<reference evidence="3" key="1">
    <citation type="journal article" date="2019" name="Int. J. Syst. Evol. Microbiol.">
        <title>The Global Catalogue of Microorganisms (GCM) 10K type strain sequencing project: providing services to taxonomists for standard genome sequencing and annotation.</title>
        <authorList>
            <consortium name="The Broad Institute Genomics Platform"/>
            <consortium name="The Broad Institute Genome Sequencing Center for Infectious Disease"/>
            <person name="Wu L."/>
            <person name="Ma J."/>
        </authorList>
    </citation>
    <scope>NUCLEOTIDE SEQUENCE [LARGE SCALE GENOMIC DNA]</scope>
    <source>
        <strain evidence="3">JCM 12607</strain>
    </source>
</reference>
<evidence type="ECO:0008006" key="4">
    <source>
        <dbReference type="Google" id="ProtNLM"/>
    </source>
</evidence>
<evidence type="ECO:0000256" key="1">
    <source>
        <dbReference type="SAM" id="SignalP"/>
    </source>
</evidence>
<comment type="caution">
    <text evidence="2">The sequence shown here is derived from an EMBL/GenBank/DDBJ whole genome shotgun (WGS) entry which is preliminary data.</text>
</comment>
<dbReference type="Proteomes" id="UP001596915">
    <property type="component" value="Unassembled WGS sequence"/>
</dbReference>